<evidence type="ECO:0000313" key="3">
    <source>
        <dbReference type="Proteomes" id="UP000703269"/>
    </source>
</evidence>
<gene>
    <name evidence="2" type="ORF">PsYK624_020970</name>
</gene>
<dbReference type="AlphaFoldDB" id="A0A9P3FZB6"/>
<feature type="chain" id="PRO_5040223265" evidence="1">
    <location>
        <begin position="23"/>
        <end position="372"/>
    </location>
</feature>
<comment type="caution">
    <text evidence="2">The sequence shown here is derived from an EMBL/GenBank/DDBJ whole genome shotgun (WGS) entry which is preliminary data.</text>
</comment>
<dbReference type="OrthoDB" id="2803133at2759"/>
<keyword evidence="3" id="KW-1185">Reference proteome</keyword>
<dbReference type="Proteomes" id="UP000703269">
    <property type="component" value="Unassembled WGS sequence"/>
</dbReference>
<evidence type="ECO:0000313" key="2">
    <source>
        <dbReference type="EMBL" id="GJE86017.1"/>
    </source>
</evidence>
<accession>A0A9P3FZB6</accession>
<protein>
    <submittedName>
        <fullName evidence="2">Uncharacterized protein</fullName>
    </submittedName>
</protein>
<organism evidence="2 3">
    <name type="scientific">Phanerochaete sordida</name>
    <dbReference type="NCBI Taxonomy" id="48140"/>
    <lineage>
        <taxon>Eukaryota</taxon>
        <taxon>Fungi</taxon>
        <taxon>Dikarya</taxon>
        <taxon>Basidiomycota</taxon>
        <taxon>Agaricomycotina</taxon>
        <taxon>Agaricomycetes</taxon>
        <taxon>Polyporales</taxon>
        <taxon>Phanerochaetaceae</taxon>
        <taxon>Phanerochaete</taxon>
    </lineage>
</organism>
<dbReference type="EMBL" id="BPQB01000003">
    <property type="protein sequence ID" value="GJE86017.1"/>
    <property type="molecule type" value="Genomic_DNA"/>
</dbReference>
<evidence type="ECO:0000256" key="1">
    <source>
        <dbReference type="SAM" id="SignalP"/>
    </source>
</evidence>
<feature type="signal peptide" evidence="1">
    <location>
        <begin position="1"/>
        <end position="22"/>
    </location>
</feature>
<name>A0A9P3FZB6_9APHY</name>
<proteinExistence type="predicted"/>
<sequence>MLLSTCWAVLAYIYLFCAVCQAQVLQNGQVFTNGLAIFDAPAPDSTLHAGSSMSIAIDVSGNGQLSRPSFSTAGFDSLNIYLVSTEANLNLTITNGTQFLLQEQGSTVKHLNWPIPTCIQPGPYNITLYESSHLAGSQFFSITPVPVSIENNAPSGACSSTNQLFAEPQASAPLPANPFLNANALSQSVALFAPQQTASSSSVASSIAAPTPQAMTVTVGTAGAQWPMTVIPSGGYAPVVLEPSGYNPTAAVTVTGVIASASASSGGGDSGTVTVVVTPTFAPTPVTVVLVSMDTETVTTTVSGDVLVFTTTAAVSSTTLAYMGMDSHLNGTNYAGFLPINADSSASTNRSSLTLLLVASISGLVLCIVTGS</sequence>
<keyword evidence="1" id="KW-0732">Signal</keyword>
<reference evidence="2 3" key="1">
    <citation type="submission" date="2021-08" db="EMBL/GenBank/DDBJ databases">
        <title>Draft Genome Sequence of Phanerochaete sordida strain YK-624.</title>
        <authorList>
            <person name="Mori T."/>
            <person name="Dohra H."/>
            <person name="Suzuki T."/>
            <person name="Kawagishi H."/>
            <person name="Hirai H."/>
        </authorList>
    </citation>
    <scope>NUCLEOTIDE SEQUENCE [LARGE SCALE GENOMIC DNA]</scope>
    <source>
        <strain evidence="2 3">YK-624</strain>
    </source>
</reference>